<evidence type="ECO:0000256" key="5">
    <source>
        <dbReference type="ARBA" id="ARBA00022692"/>
    </source>
</evidence>
<evidence type="ECO:0000313" key="12">
    <source>
        <dbReference type="Proteomes" id="UP000193900"/>
    </source>
</evidence>
<dbReference type="RefSeq" id="WP_085878139.1">
    <property type="nucleotide sequence ID" value="NZ_FWFZ01000004.1"/>
</dbReference>
<evidence type="ECO:0000313" key="11">
    <source>
        <dbReference type="EMBL" id="SLN34114.1"/>
    </source>
</evidence>
<feature type="transmembrane region" description="Helical" evidence="9">
    <location>
        <begin position="31"/>
        <end position="55"/>
    </location>
</feature>
<accession>A0A1Y5S7C9</accession>
<evidence type="ECO:0000256" key="2">
    <source>
        <dbReference type="ARBA" id="ARBA00006464"/>
    </source>
</evidence>
<keyword evidence="5 9" id="KW-0812">Transmembrane</keyword>
<comment type="subcellular location">
    <subcellularLocation>
        <location evidence="1">Cell membrane</location>
    </subcellularLocation>
</comment>
<sequence>MAHKVANFDDACRAPTAYGTSRFYRRHGKRFFDISLSIFLLPLALLILAVLVIAARFSGGRPFYFQERIGRNGRVFRCYKVRTMVPNAENLIHELCEHDPEIAAEWARDRKLRNDPRITRLGRVLRKTSLDELPQLWNVLKGDMSLVGPRPVIAEELVYYGAAQESYLAVRPGVTGYWQVSGRNDVSYASRVQMDRVYVRRHSLAFDLAILVKTLGVVVNRTGK</sequence>
<dbReference type="PANTHER" id="PTHR30576">
    <property type="entry name" value="COLANIC BIOSYNTHESIS UDP-GLUCOSE LIPID CARRIER TRANSFERASE"/>
    <property type="match status" value="1"/>
</dbReference>
<protein>
    <submittedName>
        <fullName evidence="11">Putative sugar transferase EpsL</fullName>
        <ecNumber evidence="11">2.-.-.-</ecNumber>
    </submittedName>
</protein>
<dbReference type="EMBL" id="FWFZ01000004">
    <property type="protein sequence ID" value="SLN34114.1"/>
    <property type="molecule type" value="Genomic_DNA"/>
</dbReference>
<evidence type="ECO:0000256" key="3">
    <source>
        <dbReference type="ARBA" id="ARBA00022475"/>
    </source>
</evidence>
<dbReference type="GO" id="GO:0005886">
    <property type="term" value="C:plasma membrane"/>
    <property type="evidence" value="ECO:0007669"/>
    <property type="project" value="UniProtKB-SubCell"/>
</dbReference>
<dbReference type="GO" id="GO:0016780">
    <property type="term" value="F:phosphotransferase activity, for other substituted phosphate groups"/>
    <property type="evidence" value="ECO:0007669"/>
    <property type="project" value="TreeGrafter"/>
</dbReference>
<evidence type="ECO:0000259" key="10">
    <source>
        <dbReference type="Pfam" id="PF02397"/>
    </source>
</evidence>
<comment type="similarity">
    <text evidence="2">Belongs to the bacterial sugar transferase family.</text>
</comment>
<evidence type="ECO:0000256" key="9">
    <source>
        <dbReference type="SAM" id="Phobius"/>
    </source>
</evidence>
<dbReference type="Proteomes" id="UP000193900">
    <property type="component" value="Unassembled WGS sequence"/>
</dbReference>
<dbReference type="InterPro" id="IPR003362">
    <property type="entry name" value="Bact_transf"/>
</dbReference>
<evidence type="ECO:0000256" key="7">
    <source>
        <dbReference type="ARBA" id="ARBA00023136"/>
    </source>
</evidence>
<keyword evidence="8" id="KW-0270">Exopolysaccharide synthesis</keyword>
<evidence type="ECO:0000256" key="4">
    <source>
        <dbReference type="ARBA" id="ARBA00022679"/>
    </source>
</evidence>
<keyword evidence="4 11" id="KW-0808">Transferase</keyword>
<name>A0A1Y5S7C9_9RHOB</name>
<keyword evidence="3" id="KW-1003">Cell membrane</keyword>
<evidence type="ECO:0000256" key="1">
    <source>
        <dbReference type="ARBA" id="ARBA00004236"/>
    </source>
</evidence>
<dbReference type="Pfam" id="PF02397">
    <property type="entry name" value="Bac_transf"/>
    <property type="match status" value="1"/>
</dbReference>
<dbReference type="AlphaFoldDB" id="A0A1Y5S7C9"/>
<proteinExistence type="inferred from homology"/>
<reference evidence="11 12" key="1">
    <citation type="submission" date="2017-03" db="EMBL/GenBank/DDBJ databases">
        <authorList>
            <person name="Afonso C.L."/>
            <person name="Miller P.J."/>
            <person name="Scott M.A."/>
            <person name="Spackman E."/>
            <person name="Goraichik I."/>
            <person name="Dimitrov K.M."/>
            <person name="Suarez D.L."/>
            <person name="Swayne D.E."/>
        </authorList>
    </citation>
    <scope>NUCLEOTIDE SEQUENCE [LARGE SCALE GENOMIC DNA]</scope>
    <source>
        <strain evidence="11 12">CECT 7023</strain>
    </source>
</reference>
<gene>
    <name evidence="11" type="primary">epsL_1</name>
    <name evidence="11" type="ORF">ROA7023_01251</name>
</gene>
<keyword evidence="7 9" id="KW-0472">Membrane</keyword>
<organism evidence="11 12">
    <name type="scientific">Roseisalinus antarcticus</name>
    <dbReference type="NCBI Taxonomy" id="254357"/>
    <lineage>
        <taxon>Bacteria</taxon>
        <taxon>Pseudomonadati</taxon>
        <taxon>Pseudomonadota</taxon>
        <taxon>Alphaproteobacteria</taxon>
        <taxon>Rhodobacterales</taxon>
        <taxon>Roseobacteraceae</taxon>
        <taxon>Roseisalinus</taxon>
    </lineage>
</organism>
<keyword evidence="12" id="KW-1185">Reference proteome</keyword>
<evidence type="ECO:0000256" key="6">
    <source>
        <dbReference type="ARBA" id="ARBA00022989"/>
    </source>
</evidence>
<evidence type="ECO:0000256" key="8">
    <source>
        <dbReference type="ARBA" id="ARBA00023169"/>
    </source>
</evidence>
<keyword evidence="6 9" id="KW-1133">Transmembrane helix</keyword>
<dbReference type="OrthoDB" id="9808602at2"/>
<dbReference type="EC" id="2.-.-.-" evidence="11"/>
<feature type="domain" description="Bacterial sugar transferase" evidence="10">
    <location>
        <begin position="29"/>
        <end position="219"/>
    </location>
</feature>
<dbReference type="GO" id="GO:0000271">
    <property type="term" value="P:polysaccharide biosynthetic process"/>
    <property type="evidence" value="ECO:0007669"/>
    <property type="project" value="UniProtKB-KW"/>
</dbReference>
<dbReference type="PANTHER" id="PTHR30576:SF4">
    <property type="entry name" value="UNDECAPRENYL-PHOSPHATE GALACTOSE PHOSPHOTRANSFERASE"/>
    <property type="match status" value="1"/>
</dbReference>